<accession>A0A835FX78</accession>
<dbReference type="InterPro" id="IPR001810">
    <property type="entry name" value="F-box_dom"/>
</dbReference>
<dbReference type="EMBL" id="JACEFO010000191">
    <property type="protein sequence ID" value="KAF8776713.1"/>
    <property type="molecule type" value="Genomic_DNA"/>
</dbReference>
<evidence type="ECO:0000313" key="3">
    <source>
        <dbReference type="EMBL" id="KAF8776713.1"/>
    </source>
</evidence>
<proteinExistence type="predicted"/>
<evidence type="ECO:0000256" key="1">
    <source>
        <dbReference type="SAM" id="MobiDB-lite"/>
    </source>
</evidence>
<comment type="caution">
    <text evidence="3">The sequence shown here is derived from an EMBL/GenBank/DDBJ whole genome shotgun (WGS) entry which is preliminary data.</text>
</comment>
<dbReference type="Gene3D" id="1.20.1280.50">
    <property type="match status" value="1"/>
</dbReference>
<feature type="compositionally biased region" description="Low complexity" evidence="1">
    <location>
        <begin position="73"/>
        <end position="91"/>
    </location>
</feature>
<evidence type="ECO:0000313" key="4">
    <source>
        <dbReference type="Proteomes" id="UP000636709"/>
    </source>
</evidence>
<protein>
    <recommendedName>
        <fullName evidence="2">F-box domain-containing protein</fullName>
    </recommendedName>
</protein>
<evidence type="ECO:0000259" key="2">
    <source>
        <dbReference type="Pfam" id="PF00646"/>
    </source>
</evidence>
<feature type="domain" description="F-box" evidence="2">
    <location>
        <begin position="25"/>
        <end position="53"/>
    </location>
</feature>
<dbReference type="AlphaFoldDB" id="A0A835FX78"/>
<feature type="region of interest" description="Disordered" evidence="1">
    <location>
        <begin position="67"/>
        <end position="91"/>
    </location>
</feature>
<dbReference type="Pfam" id="PF00646">
    <property type="entry name" value="F-box"/>
    <property type="match status" value="1"/>
</dbReference>
<keyword evidence="4" id="KW-1185">Reference proteome</keyword>
<name>A0A835FX78_9POAL</name>
<dbReference type="InterPro" id="IPR036047">
    <property type="entry name" value="F-box-like_dom_sf"/>
</dbReference>
<reference evidence="3" key="1">
    <citation type="submission" date="2020-07" db="EMBL/GenBank/DDBJ databases">
        <title>Genome sequence and genetic diversity analysis of an under-domesticated orphan crop, white fonio (Digitaria exilis).</title>
        <authorList>
            <person name="Bennetzen J.L."/>
            <person name="Chen S."/>
            <person name="Ma X."/>
            <person name="Wang X."/>
            <person name="Yssel A.E.J."/>
            <person name="Chaluvadi S.R."/>
            <person name="Johnson M."/>
            <person name="Gangashetty P."/>
            <person name="Hamidou F."/>
            <person name="Sanogo M.D."/>
            <person name="Zwaenepoel A."/>
            <person name="Wallace J."/>
            <person name="Van De Peer Y."/>
            <person name="Van Deynze A."/>
        </authorList>
    </citation>
    <scope>NUCLEOTIDE SEQUENCE</scope>
    <source>
        <tissue evidence="3">Leaves</tissue>
    </source>
</reference>
<dbReference type="Proteomes" id="UP000636709">
    <property type="component" value="Unassembled WGS sequence"/>
</dbReference>
<dbReference type="InterPro" id="IPR050796">
    <property type="entry name" value="SCF_F-box_component"/>
</dbReference>
<dbReference type="OrthoDB" id="724345at2759"/>
<sequence length="91" mass="9790">MMGSSDDDKMCRGILVADDIPADLVISEVLVRLPIKSIVCCHCVCRSWCAAISGAAFVCRHRDLSRARPPRRLPCSPSSSSSTATDTLPIT</sequence>
<gene>
    <name evidence="3" type="ORF">HU200_003445</name>
</gene>
<dbReference type="SUPFAM" id="SSF81383">
    <property type="entry name" value="F-box domain"/>
    <property type="match status" value="1"/>
</dbReference>
<organism evidence="3 4">
    <name type="scientific">Digitaria exilis</name>
    <dbReference type="NCBI Taxonomy" id="1010633"/>
    <lineage>
        <taxon>Eukaryota</taxon>
        <taxon>Viridiplantae</taxon>
        <taxon>Streptophyta</taxon>
        <taxon>Embryophyta</taxon>
        <taxon>Tracheophyta</taxon>
        <taxon>Spermatophyta</taxon>
        <taxon>Magnoliopsida</taxon>
        <taxon>Liliopsida</taxon>
        <taxon>Poales</taxon>
        <taxon>Poaceae</taxon>
        <taxon>PACMAD clade</taxon>
        <taxon>Panicoideae</taxon>
        <taxon>Panicodae</taxon>
        <taxon>Paniceae</taxon>
        <taxon>Anthephorinae</taxon>
        <taxon>Digitaria</taxon>
    </lineage>
</organism>
<dbReference type="PANTHER" id="PTHR31672">
    <property type="entry name" value="BNACNNG10540D PROTEIN"/>
    <property type="match status" value="1"/>
</dbReference>